<dbReference type="SUPFAM" id="SSF50475">
    <property type="entry name" value="FMN-binding split barrel"/>
    <property type="match status" value="1"/>
</dbReference>
<dbReference type="AlphaFoldDB" id="A0A6M8HTA0"/>
<proteinExistence type="predicted"/>
<reference evidence="1 2" key="1">
    <citation type="journal article" date="2014" name="World J. Microbiol. Biotechnol.">
        <title>Biodiversity and physiological characteristics of Antarctic and Arctic lichens-associated bacteria.</title>
        <authorList>
            <person name="Lee Y.M."/>
            <person name="Kim E.H."/>
            <person name="Lee H.K."/>
            <person name="Hong S.G."/>
        </authorList>
    </citation>
    <scope>NUCLEOTIDE SEQUENCE [LARGE SCALE GENOMIC DNA]</scope>
    <source>
        <strain evidence="1 2">PAMC 26569</strain>
    </source>
</reference>
<protein>
    <submittedName>
        <fullName evidence="1">FMN-binding negative transcriptional regulator</fullName>
    </submittedName>
</protein>
<keyword evidence="2" id="KW-1185">Reference proteome</keyword>
<dbReference type="KEGG" id="lck:HN018_16695"/>
<sequence>MFIPEAYRLDDAATAFDLIEEIRTGTLMTASPDGTGAPDASHLPFMVDRDGADPGTGRCGRLIGHVDRRNPQWQALAARPECRVAFLGPQAHVSPSWYGTRPRAPTWLYVAVHVRGRAVLVTDPAALRAMVERLSAELEPAGSDWDTGQIVGYTERLMPHIVGFSIEIEQVETQLRLGQTNDPDDRRRVLAALSEGGAGAQAIAGLIRRLVPLPPD</sequence>
<dbReference type="PIRSF" id="PIRSF010372">
    <property type="entry name" value="PaiB"/>
    <property type="match status" value="1"/>
</dbReference>
<dbReference type="Pfam" id="PF04299">
    <property type="entry name" value="FMN_bind_2"/>
    <property type="match status" value="1"/>
</dbReference>
<dbReference type="InterPro" id="IPR007396">
    <property type="entry name" value="TR_PAI2-type"/>
</dbReference>
<dbReference type="EMBL" id="CP053708">
    <property type="protein sequence ID" value="QKE91455.1"/>
    <property type="molecule type" value="Genomic_DNA"/>
</dbReference>
<organism evidence="1 2">
    <name type="scientific">Lichenicola cladoniae</name>
    <dbReference type="NCBI Taxonomy" id="1484109"/>
    <lineage>
        <taxon>Bacteria</taxon>
        <taxon>Pseudomonadati</taxon>
        <taxon>Pseudomonadota</taxon>
        <taxon>Alphaproteobacteria</taxon>
        <taxon>Acetobacterales</taxon>
        <taxon>Acetobacteraceae</taxon>
        <taxon>Lichenicola</taxon>
    </lineage>
</organism>
<dbReference type="RefSeq" id="WP_171833018.1">
    <property type="nucleotide sequence ID" value="NZ_CP053708.1"/>
</dbReference>
<name>A0A6M8HTA0_9PROT</name>
<evidence type="ECO:0000313" key="1">
    <source>
        <dbReference type="EMBL" id="QKE91455.1"/>
    </source>
</evidence>
<dbReference type="Gene3D" id="2.30.110.10">
    <property type="entry name" value="Electron Transport, Fmn-binding Protein, Chain A"/>
    <property type="match status" value="1"/>
</dbReference>
<evidence type="ECO:0000313" key="2">
    <source>
        <dbReference type="Proteomes" id="UP000500767"/>
    </source>
</evidence>
<accession>A0A6M8HTA0</accession>
<gene>
    <name evidence="1" type="ORF">HN018_16695</name>
</gene>
<dbReference type="InterPro" id="IPR012349">
    <property type="entry name" value="Split_barrel_FMN-bd"/>
</dbReference>
<dbReference type="Proteomes" id="UP000500767">
    <property type="component" value="Chromosome"/>
</dbReference>
<dbReference type="PANTHER" id="PTHR35802:SF1">
    <property type="entry name" value="PROTEASE SYNTHASE AND SPORULATION PROTEIN PAI 2"/>
    <property type="match status" value="1"/>
</dbReference>
<dbReference type="PANTHER" id="PTHR35802">
    <property type="entry name" value="PROTEASE SYNTHASE AND SPORULATION PROTEIN PAI 2"/>
    <property type="match status" value="1"/>
</dbReference>